<sequence>LEKGTARWGPGVSLAQDLYGRNFAPYRDAIERVTLPPRYAKRDPRNLARVKAVVDALIAAKESRLGR</sequence>
<comment type="caution">
    <text evidence="1">The sequence shown here is derived from an EMBL/GenBank/DDBJ whole genome shotgun (WGS) entry which is preliminary data.</text>
</comment>
<protein>
    <submittedName>
        <fullName evidence="1">Uncharacterized protein</fullName>
    </submittedName>
</protein>
<proteinExistence type="predicted"/>
<accession>X1I664</accession>
<reference evidence="1" key="1">
    <citation type="journal article" date="2014" name="Front. Microbiol.">
        <title>High frequency of phylogenetically diverse reductive dehalogenase-homologous genes in deep subseafloor sedimentary metagenomes.</title>
        <authorList>
            <person name="Kawai M."/>
            <person name="Futagami T."/>
            <person name="Toyoda A."/>
            <person name="Takaki Y."/>
            <person name="Nishi S."/>
            <person name="Hori S."/>
            <person name="Arai W."/>
            <person name="Tsubouchi T."/>
            <person name="Morono Y."/>
            <person name="Uchiyama I."/>
            <person name="Ito T."/>
            <person name="Fujiyama A."/>
            <person name="Inagaki F."/>
            <person name="Takami H."/>
        </authorList>
    </citation>
    <scope>NUCLEOTIDE SEQUENCE</scope>
    <source>
        <strain evidence="1">Expedition CK06-06</strain>
    </source>
</reference>
<organism evidence="1">
    <name type="scientific">marine sediment metagenome</name>
    <dbReference type="NCBI Taxonomy" id="412755"/>
    <lineage>
        <taxon>unclassified sequences</taxon>
        <taxon>metagenomes</taxon>
        <taxon>ecological metagenomes</taxon>
    </lineage>
</organism>
<dbReference type="AlphaFoldDB" id="X1I664"/>
<dbReference type="EMBL" id="BARU01030575">
    <property type="protein sequence ID" value="GAH64795.1"/>
    <property type="molecule type" value="Genomic_DNA"/>
</dbReference>
<name>X1I664_9ZZZZ</name>
<feature type="non-terminal residue" evidence="1">
    <location>
        <position position="1"/>
    </location>
</feature>
<evidence type="ECO:0000313" key="1">
    <source>
        <dbReference type="EMBL" id="GAH64795.1"/>
    </source>
</evidence>
<gene>
    <name evidence="1" type="ORF">S03H2_48491</name>
</gene>